<dbReference type="RefSeq" id="WP_171578240.1">
    <property type="nucleotide sequence ID" value="NZ_JAAVLX010000002.1"/>
</dbReference>
<dbReference type="Pfam" id="PF00069">
    <property type="entry name" value="Pkinase"/>
    <property type="match status" value="1"/>
</dbReference>
<evidence type="ECO:0000259" key="6">
    <source>
        <dbReference type="PROSITE" id="PS50011"/>
    </source>
</evidence>
<dbReference type="PROSITE" id="PS50011">
    <property type="entry name" value="PROTEIN_KINASE_DOM"/>
    <property type="match status" value="1"/>
</dbReference>
<evidence type="ECO:0000256" key="2">
    <source>
        <dbReference type="ARBA" id="ARBA00022679"/>
    </source>
</evidence>
<dbReference type="Gene3D" id="3.30.200.20">
    <property type="entry name" value="Phosphorylase Kinase, domain 1"/>
    <property type="match status" value="1"/>
</dbReference>
<dbReference type="InterPro" id="IPR014729">
    <property type="entry name" value="Rossmann-like_a/b/a_fold"/>
</dbReference>
<dbReference type="EMBL" id="JAAVLX010000002">
    <property type="protein sequence ID" value="NOJ38967.1"/>
    <property type="molecule type" value="Genomic_DNA"/>
</dbReference>
<dbReference type="InterPro" id="IPR006016">
    <property type="entry name" value="UspA"/>
</dbReference>
<dbReference type="InterPro" id="IPR011009">
    <property type="entry name" value="Kinase-like_dom_sf"/>
</dbReference>
<dbReference type="InterPro" id="IPR006015">
    <property type="entry name" value="Universal_stress_UspA"/>
</dbReference>
<proteinExistence type="inferred from homology"/>
<dbReference type="CDD" id="cd14014">
    <property type="entry name" value="STKc_PknB_like"/>
    <property type="match status" value="1"/>
</dbReference>
<feature type="domain" description="Protein kinase" evidence="6">
    <location>
        <begin position="15"/>
        <end position="277"/>
    </location>
</feature>
<dbReference type="GO" id="GO:0005524">
    <property type="term" value="F:ATP binding"/>
    <property type="evidence" value="ECO:0007669"/>
    <property type="project" value="UniProtKB-KW"/>
</dbReference>
<comment type="similarity">
    <text evidence="1">Belongs to the universal stress protein A family.</text>
</comment>
<evidence type="ECO:0000256" key="1">
    <source>
        <dbReference type="ARBA" id="ARBA00008791"/>
    </source>
</evidence>
<dbReference type="CDD" id="cd00293">
    <property type="entry name" value="USP-like"/>
    <property type="match status" value="1"/>
</dbReference>
<keyword evidence="2" id="KW-0808">Transferase</keyword>
<keyword evidence="3" id="KW-0547">Nucleotide-binding</keyword>
<dbReference type="PANTHER" id="PTHR43289">
    <property type="entry name" value="MITOGEN-ACTIVATED PROTEIN KINASE KINASE KINASE 20-RELATED"/>
    <property type="match status" value="1"/>
</dbReference>
<evidence type="ECO:0000256" key="5">
    <source>
        <dbReference type="ARBA" id="ARBA00022840"/>
    </source>
</evidence>
<dbReference type="SUPFAM" id="SSF56112">
    <property type="entry name" value="Protein kinase-like (PK-like)"/>
    <property type="match status" value="1"/>
</dbReference>
<keyword evidence="5" id="KW-0067">ATP-binding</keyword>
<name>A0A7Y4GP95_9BRAD</name>
<dbReference type="Proteomes" id="UP000544122">
    <property type="component" value="Unassembled WGS sequence"/>
</dbReference>
<reference evidence="7 8" key="1">
    <citation type="submission" date="2020-03" db="EMBL/GenBank/DDBJ databases">
        <title>Bradyrhizobium diversity isolated from nodules of Indigofera sp.</title>
        <authorList>
            <person name="Klepa M."/>
            <person name="Helene L."/>
            <person name="Hungria M."/>
        </authorList>
    </citation>
    <scope>NUCLEOTIDE SEQUENCE [LARGE SCALE GENOMIC DNA]</scope>
    <source>
        <strain evidence="7 8">WSM 1791</strain>
    </source>
</reference>
<organism evidence="7 8">
    <name type="scientific">Bradyrhizobium australiense</name>
    <dbReference type="NCBI Taxonomy" id="2721161"/>
    <lineage>
        <taxon>Bacteria</taxon>
        <taxon>Pseudomonadati</taxon>
        <taxon>Pseudomonadota</taxon>
        <taxon>Alphaproteobacteria</taxon>
        <taxon>Hyphomicrobiales</taxon>
        <taxon>Nitrobacteraceae</taxon>
        <taxon>Bradyrhizobium</taxon>
    </lineage>
</organism>
<gene>
    <name evidence="7" type="ORF">HCN58_04960</name>
</gene>
<dbReference type="AlphaFoldDB" id="A0A7Y4GP95"/>
<dbReference type="SUPFAM" id="SSF52402">
    <property type="entry name" value="Adenine nucleotide alpha hydrolases-like"/>
    <property type="match status" value="1"/>
</dbReference>
<protein>
    <submittedName>
        <fullName evidence="7">Protein kinase</fullName>
    </submittedName>
</protein>
<evidence type="ECO:0000256" key="3">
    <source>
        <dbReference type="ARBA" id="ARBA00022741"/>
    </source>
</evidence>
<evidence type="ECO:0000313" key="7">
    <source>
        <dbReference type="EMBL" id="NOJ38967.1"/>
    </source>
</evidence>
<dbReference type="PRINTS" id="PR01438">
    <property type="entry name" value="UNVRSLSTRESS"/>
</dbReference>
<dbReference type="Gene3D" id="1.10.510.10">
    <property type="entry name" value="Transferase(Phosphotransferase) domain 1"/>
    <property type="match status" value="1"/>
</dbReference>
<dbReference type="GO" id="GO:0004674">
    <property type="term" value="F:protein serine/threonine kinase activity"/>
    <property type="evidence" value="ECO:0007669"/>
    <property type="project" value="TreeGrafter"/>
</dbReference>
<evidence type="ECO:0000313" key="8">
    <source>
        <dbReference type="Proteomes" id="UP000544122"/>
    </source>
</evidence>
<dbReference type="Gene3D" id="3.40.50.620">
    <property type="entry name" value="HUPs"/>
    <property type="match status" value="1"/>
</dbReference>
<keyword evidence="4 7" id="KW-0418">Kinase</keyword>
<evidence type="ECO:0000256" key="4">
    <source>
        <dbReference type="ARBA" id="ARBA00022777"/>
    </source>
</evidence>
<keyword evidence="8" id="KW-1185">Reference proteome</keyword>
<dbReference type="Pfam" id="PF00582">
    <property type="entry name" value="Usp"/>
    <property type="match status" value="1"/>
</dbReference>
<dbReference type="InterPro" id="IPR000719">
    <property type="entry name" value="Prot_kinase_dom"/>
</dbReference>
<sequence length="476" mass="52536">MAKPAIAPGAELDGFTVGECVHQGGMATLWTVTHPGITVPLLMKIPRVAEGEDPAAIVSFEMEQMILPRLAGPHVPGCFGAGDFDRQPYVVMERIPGNTLYSRIEKLPAAYEEARVIGGKIATALADLHRQNVIHHDVKPSSIMFRPSGECVLIDFGLSHHNQLPDLLQEEFRLPYGTAPYMAPERLLGVRDDPRSDLFSLGVLLYFFTTGVRPFGESETLRGMRRRLWRDPYPPRKLKPDYPPWLQEIVLRCLEIEPVWRHPTASQLAFELAHPDQVKLTARSERLQRDPLSTVWRRRFNRGLTQPKPKSDVAAQLASGPIVVVAIDTEEGSGALNECLRRAAAQLLSTLPSARLACLNVLKLGRITIDRTLDEQGNNKHIDRMVALRHWAQPLGLDESRLTVHVLEAIDPAAAILEFTAVNHVDHIVIGARQNSMLRTLLGSVSAKIAAEAACTVTVVRPPRLALAPVQDGGKG</sequence>
<comment type="caution">
    <text evidence="7">The sequence shown here is derived from an EMBL/GenBank/DDBJ whole genome shotgun (WGS) entry which is preliminary data.</text>
</comment>
<accession>A0A7Y4GP95</accession>
<dbReference type="PANTHER" id="PTHR43289:SF34">
    <property type="entry name" value="SERINE_THREONINE-PROTEIN KINASE YBDM-RELATED"/>
    <property type="match status" value="1"/>
</dbReference>
<dbReference type="SMART" id="SM00220">
    <property type="entry name" value="S_TKc"/>
    <property type="match status" value="1"/>
</dbReference>